<dbReference type="RefSeq" id="WP_136791491.1">
    <property type="nucleotide sequence ID" value="NZ_SWAU01000024.1"/>
</dbReference>
<dbReference type="GO" id="GO:0003697">
    <property type="term" value="F:single-stranded DNA binding"/>
    <property type="evidence" value="ECO:0007669"/>
    <property type="project" value="InterPro"/>
</dbReference>
<accession>A0A4U0Z3J3</accession>
<sequence>MCNLYAQTKSQDAMRRVFDGLLEPEEVLDDLLGNLAPMLGIYPDYAAPILRAGSGGFPLARARWGMPTPQRFLEGRRTDPGVTNIRNVGSPHWRRWLGPAHRCLVPFTSFSELDARPGAPRNHPVWFALGEDRPLACFAGIRTEWTSVRKLKEGEVTAELFGFLTCEPNREVGPVHP</sequence>
<dbReference type="InterPro" id="IPR003738">
    <property type="entry name" value="SRAP"/>
</dbReference>
<dbReference type="SUPFAM" id="SSF143081">
    <property type="entry name" value="BB1717-like"/>
    <property type="match status" value="1"/>
</dbReference>
<reference evidence="1 2" key="1">
    <citation type="submission" date="2019-04" db="EMBL/GenBank/DDBJ databases">
        <title>Crypto-aerobic microbial life in anoxic (sulfidic) marine sediments.</title>
        <authorList>
            <person name="Bhattacharya S."/>
            <person name="Roy C."/>
            <person name="Mondal N."/>
            <person name="Sarkar J."/>
            <person name="Mandal S."/>
            <person name="Rameez M.J."/>
            <person name="Ghosh W."/>
        </authorList>
    </citation>
    <scope>NUCLEOTIDE SEQUENCE [LARGE SCALE GENOMIC DNA]</scope>
    <source>
        <strain evidence="1 2">SBBC</strain>
    </source>
</reference>
<evidence type="ECO:0000313" key="2">
    <source>
        <dbReference type="Proteomes" id="UP000306340"/>
    </source>
</evidence>
<dbReference type="InterPro" id="IPR036590">
    <property type="entry name" value="SRAP-like"/>
</dbReference>
<proteinExistence type="predicted"/>
<dbReference type="Gene3D" id="3.90.1680.20">
    <property type="match status" value="2"/>
</dbReference>
<dbReference type="GO" id="GO:0106300">
    <property type="term" value="P:protein-DNA covalent cross-linking repair"/>
    <property type="evidence" value="ECO:0007669"/>
    <property type="project" value="InterPro"/>
</dbReference>
<feature type="non-terminal residue" evidence="1">
    <location>
        <position position="177"/>
    </location>
</feature>
<organism evidence="1 2">
    <name type="scientific">Cereibacter changlensis</name>
    <dbReference type="NCBI Taxonomy" id="402884"/>
    <lineage>
        <taxon>Bacteria</taxon>
        <taxon>Pseudomonadati</taxon>
        <taxon>Pseudomonadota</taxon>
        <taxon>Alphaproteobacteria</taxon>
        <taxon>Rhodobacterales</taxon>
        <taxon>Paracoccaceae</taxon>
        <taxon>Cereibacter</taxon>
    </lineage>
</organism>
<comment type="caution">
    <text evidence="1">The sequence shown here is derived from an EMBL/GenBank/DDBJ whole genome shotgun (WGS) entry which is preliminary data.</text>
</comment>
<protein>
    <submittedName>
        <fullName evidence="1">SOS response-associated peptidase</fullName>
    </submittedName>
</protein>
<dbReference type="Pfam" id="PF02586">
    <property type="entry name" value="SRAP"/>
    <property type="match status" value="1"/>
</dbReference>
<dbReference type="AlphaFoldDB" id="A0A4U0Z3J3"/>
<gene>
    <name evidence="1" type="ORF">FAZ78_04500</name>
</gene>
<dbReference type="Proteomes" id="UP000306340">
    <property type="component" value="Unassembled WGS sequence"/>
</dbReference>
<dbReference type="EMBL" id="SWAU01000024">
    <property type="protein sequence ID" value="TKA97756.1"/>
    <property type="molecule type" value="Genomic_DNA"/>
</dbReference>
<name>A0A4U0Z3J3_9RHOB</name>
<evidence type="ECO:0000313" key="1">
    <source>
        <dbReference type="EMBL" id="TKA97756.1"/>
    </source>
</evidence>